<name>A0A0D6QZU6_ARACU</name>
<dbReference type="Pfam" id="PF13639">
    <property type="entry name" value="zf-RING_2"/>
    <property type="match status" value="1"/>
</dbReference>
<feature type="region of interest" description="Disordered" evidence="9">
    <location>
        <begin position="348"/>
        <end position="367"/>
    </location>
</feature>
<evidence type="ECO:0000259" key="10">
    <source>
        <dbReference type="PROSITE" id="PS50089"/>
    </source>
</evidence>
<evidence type="ECO:0000256" key="6">
    <source>
        <dbReference type="ARBA" id="ARBA00022786"/>
    </source>
</evidence>
<dbReference type="CDD" id="cd16667">
    <property type="entry name" value="RING-H2_RNF126-like"/>
    <property type="match status" value="1"/>
</dbReference>
<evidence type="ECO:0000256" key="1">
    <source>
        <dbReference type="ARBA" id="ARBA00000900"/>
    </source>
</evidence>
<dbReference type="SMART" id="SM00184">
    <property type="entry name" value="RING"/>
    <property type="match status" value="1"/>
</dbReference>
<evidence type="ECO:0000256" key="8">
    <source>
        <dbReference type="PROSITE-ProRule" id="PRU00175"/>
    </source>
</evidence>
<evidence type="ECO:0000313" key="11">
    <source>
        <dbReference type="EMBL" id="JAG95961.1"/>
    </source>
</evidence>
<dbReference type="InterPro" id="IPR039525">
    <property type="entry name" value="RNF126-like_zinc-ribbon"/>
</dbReference>
<keyword evidence="4" id="KW-0479">Metal-binding</keyword>
<evidence type="ECO:0000256" key="4">
    <source>
        <dbReference type="ARBA" id="ARBA00022723"/>
    </source>
</evidence>
<feature type="domain" description="RING-type" evidence="10">
    <location>
        <begin position="235"/>
        <end position="276"/>
    </location>
</feature>
<protein>
    <recommendedName>
        <fullName evidence="2">RING-type E3 ubiquitin transferase</fullName>
        <ecNumber evidence="2">2.3.2.27</ecNumber>
    </recommendedName>
</protein>
<dbReference type="Gene3D" id="3.30.40.10">
    <property type="entry name" value="Zinc/RING finger domain, C3HC4 (zinc finger)"/>
    <property type="match status" value="1"/>
</dbReference>
<evidence type="ECO:0000256" key="5">
    <source>
        <dbReference type="ARBA" id="ARBA00022771"/>
    </source>
</evidence>
<sequence>MEAQIGPEYWCHQCNQTVVAVIGEEISCSQCDGGFVEEIETPTHQRQTAESEEFGIDDPRAMELLGLGQPMRLPPISMDTMLELGALLEVGFRRRRESPPREQNSDDRGPRVPVVERPPAMMQVLQAIAGVNVSDEMENRRREAENGGVLVVNRMGFPLLMLQAAVGANGAEFPQVPGTLGDYFIGPGLEEIIQRLAENDPNRLGTPPASKEAVEAMPTVKITEQHLRQDRSSECAVCKEDFVLDEDTRQLPCKHLYHQDCIMPWLKLHSSCPVCRFQMPTEDAEGKIQSGGSTSAGAGSGGGNVDGSRNGEEGHGHGNDNGANNNGNRWSRISLPFSLISNLVNSAFGSGNNGNDNNNSSGSNGHN</sequence>
<comment type="catalytic activity">
    <reaction evidence="1">
        <text>S-ubiquitinyl-[E2 ubiquitin-conjugating enzyme]-L-cysteine + [acceptor protein]-L-lysine = [E2 ubiquitin-conjugating enzyme]-L-cysteine + N(6)-ubiquitinyl-[acceptor protein]-L-lysine.</text>
        <dbReference type="EC" id="2.3.2.27"/>
    </reaction>
</comment>
<dbReference type="GO" id="GO:0008270">
    <property type="term" value="F:zinc ion binding"/>
    <property type="evidence" value="ECO:0007669"/>
    <property type="project" value="UniProtKB-KW"/>
</dbReference>
<feature type="compositionally biased region" description="Basic and acidic residues" evidence="9">
    <location>
        <begin position="309"/>
        <end position="318"/>
    </location>
</feature>
<dbReference type="GO" id="GO:0061630">
    <property type="term" value="F:ubiquitin protein ligase activity"/>
    <property type="evidence" value="ECO:0007669"/>
    <property type="project" value="UniProtKB-EC"/>
</dbReference>
<dbReference type="PROSITE" id="PS50089">
    <property type="entry name" value="ZF_RING_2"/>
    <property type="match status" value="1"/>
</dbReference>
<dbReference type="Pfam" id="PF14369">
    <property type="entry name" value="Zn_ribbon_19"/>
    <property type="match status" value="1"/>
</dbReference>
<organism evidence="11">
    <name type="scientific">Araucaria cunninghamii</name>
    <name type="common">Hoop pine</name>
    <name type="synonym">Moreton Bay pine</name>
    <dbReference type="NCBI Taxonomy" id="56994"/>
    <lineage>
        <taxon>Eukaryota</taxon>
        <taxon>Viridiplantae</taxon>
        <taxon>Streptophyta</taxon>
        <taxon>Embryophyta</taxon>
        <taxon>Tracheophyta</taxon>
        <taxon>Spermatophyta</taxon>
        <taxon>Pinopsida</taxon>
        <taxon>Pinidae</taxon>
        <taxon>Conifers II</taxon>
        <taxon>Araucariales</taxon>
        <taxon>Araucariaceae</taxon>
        <taxon>Araucaria</taxon>
    </lineage>
</organism>
<dbReference type="FunFam" id="3.30.40.10:FF:000022">
    <property type="entry name" value="E3 ubiquitin-protein ligase RING1-like"/>
    <property type="match status" value="1"/>
</dbReference>
<feature type="compositionally biased region" description="Basic and acidic residues" evidence="9">
    <location>
        <begin position="97"/>
        <end position="110"/>
    </location>
</feature>
<dbReference type="InterPro" id="IPR013083">
    <property type="entry name" value="Znf_RING/FYVE/PHD"/>
</dbReference>
<keyword evidence="5 8" id="KW-0863">Zinc-finger</keyword>
<reference evidence="11" key="1">
    <citation type="submission" date="2015-03" db="EMBL/GenBank/DDBJ databases">
        <title>A transcriptome of Araucaria cunninghamii, an australian fine timber species.</title>
        <authorList>
            <person name="Jing Yi C.J.Y."/>
            <person name="Yin San L.Y.S."/>
            <person name="Abdul Karim S.S."/>
            <person name="Wan Azmi N.N."/>
            <person name="Hercus R.R."/>
            <person name="Croft L.L."/>
        </authorList>
    </citation>
    <scope>NUCLEOTIDE SEQUENCE</scope>
    <source>
        <strain evidence="11">MI0301</strain>
        <tissue evidence="11">Leaf</tissue>
    </source>
</reference>
<evidence type="ECO:0000256" key="2">
    <source>
        <dbReference type="ARBA" id="ARBA00012483"/>
    </source>
</evidence>
<dbReference type="InterPro" id="IPR001841">
    <property type="entry name" value="Znf_RING"/>
</dbReference>
<evidence type="ECO:0000256" key="3">
    <source>
        <dbReference type="ARBA" id="ARBA00022679"/>
    </source>
</evidence>
<feature type="region of interest" description="Disordered" evidence="9">
    <location>
        <begin position="95"/>
        <end position="114"/>
    </location>
</feature>
<keyword evidence="3" id="KW-0808">Transferase</keyword>
<dbReference type="GO" id="GO:0016567">
    <property type="term" value="P:protein ubiquitination"/>
    <property type="evidence" value="ECO:0007669"/>
    <property type="project" value="TreeGrafter"/>
</dbReference>
<dbReference type="PANTHER" id="PTHR15710">
    <property type="entry name" value="E3 UBIQUITIN-PROTEIN LIGASE PRAJA"/>
    <property type="match status" value="1"/>
</dbReference>
<evidence type="ECO:0000256" key="7">
    <source>
        <dbReference type="ARBA" id="ARBA00022833"/>
    </source>
</evidence>
<keyword evidence="7" id="KW-0862">Zinc</keyword>
<dbReference type="AlphaFoldDB" id="A0A0D6QZU6"/>
<dbReference type="PANTHER" id="PTHR15710:SF18">
    <property type="entry name" value="RING-TYPE E3 UBIQUITIN TRANSFERASE"/>
    <property type="match status" value="1"/>
</dbReference>
<proteinExistence type="predicted"/>
<dbReference type="GO" id="GO:0005737">
    <property type="term" value="C:cytoplasm"/>
    <property type="evidence" value="ECO:0007669"/>
    <property type="project" value="TreeGrafter"/>
</dbReference>
<keyword evidence="6" id="KW-0833">Ubl conjugation pathway</keyword>
<dbReference type="EMBL" id="GCKF01039035">
    <property type="protein sequence ID" value="JAG95961.1"/>
    <property type="molecule type" value="Transcribed_RNA"/>
</dbReference>
<accession>A0A0D6QZU6</accession>
<evidence type="ECO:0000256" key="9">
    <source>
        <dbReference type="SAM" id="MobiDB-lite"/>
    </source>
</evidence>
<dbReference type="EC" id="2.3.2.27" evidence="2"/>
<dbReference type="SUPFAM" id="SSF57850">
    <property type="entry name" value="RING/U-box"/>
    <property type="match status" value="1"/>
</dbReference>
<feature type="region of interest" description="Disordered" evidence="9">
    <location>
        <begin position="284"/>
        <end position="327"/>
    </location>
</feature>